<feature type="domain" description="W2" evidence="9">
    <location>
        <begin position="498"/>
        <end position="671"/>
    </location>
</feature>
<reference evidence="10 11" key="1">
    <citation type="submission" date="2024-11" db="EMBL/GenBank/DDBJ databases">
        <title>Chromosome-level genome assembly of the freshwater bivalve Anodonta woodiana.</title>
        <authorList>
            <person name="Chen X."/>
        </authorList>
    </citation>
    <scope>NUCLEOTIDE SEQUENCE [LARGE SCALE GENOMIC DNA]</scope>
    <source>
        <strain evidence="10">MN2024</strain>
        <tissue evidence="10">Gills</tissue>
    </source>
</reference>
<name>A0ABD3VJK7_SINWO</name>
<dbReference type="Pfam" id="PF00097">
    <property type="entry name" value="zf-C3HC4"/>
    <property type="match status" value="1"/>
</dbReference>
<dbReference type="InterPro" id="IPR016024">
    <property type="entry name" value="ARM-type_fold"/>
</dbReference>
<dbReference type="InterPro" id="IPR017907">
    <property type="entry name" value="Znf_RING_CS"/>
</dbReference>
<evidence type="ECO:0000256" key="6">
    <source>
        <dbReference type="SAM" id="Coils"/>
    </source>
</evidence>
<dbReference type="FunFam" id="1.25.40.180:FF:000042">
    <property type="entry name" value="Eukaryotic translation initiation factor 4 gamma"/>
    <property type="match status" value="1"/>
</dbReference>
<dbReference type="InterPro" id="IPR001841">
    <property type="entry name" value="Znf_RING"/>
</dbReference>
<dbReference type="PROSITE" id="PS51363">
    <property type="entry name" value="W2"/>
    <property type="match status" value="1"/>
</dbReference>
<sequence>MAASQPECGICMNSIKNPKVISCHHSFCNSCLEDYLRVNLRNGRFDCPICRTNVELASVPGLEANVYVNTDFAVKERNSRNRERNCFSLVTEDCLKPSNTYAHILFNYILSALERLQSSLYLIHNLLNEIQNFKEYIKTKTCNMYRWARNNHKNLVNHSSPLKKEDIELHHAKDPWKPKCLAARIDHGEVDIRSDELCKRVRGILNKLTPQTFQILVARMQSLKIDTETCLRNVIDIVFETFKVPADSKQGVVNFRALLLTRCQREFEKAISSEKEFDSKRKEIEKATMEKEKQEMIENLEYEEKKVKKRSSGNIRFIGELFKLKILTENVMHDCVFKLLQTKDEDNIECLCILLKTTGKELDTDKAKRRMDQYFAQMQKIVNEKKLSSRVRFMLQDVIELRQVKWVPRRDDNNPKTIDQIHQEVAQEAKDRAIFVQTLQQVKPQKGSHGSSPRQPMGDEASEADGSNIVSHASFGTDQSIDPTKLNNKLKFTKGGNSAPKSPTASMAIPKIEERLNDLITNKFCSNEEVFDWIEEEVDELTIKQEYFIRALMTAVCKSAVIVSSNNLMKVDKSQIQRRMNLLEKYLDHQANFELQALFALQALVHKMEHPPGVLRELFDILYDEDIISEDVFIQWEKSEDPQEQEGKGVAMKQVVQFFTWLKEAEDDAES</sequence>
<evidence type="ECO:0000256" key="7">
    <source>
        <dbReference type="SAM" id="MobiDB-lite"/>
    </source>
</evidence>
<dbReference type="PANTHER" id="PTHR23253:SF78">
    <property type="entry name" value="EUKARYOTIC TRANSLATION INITIATION FACTOR 4G1, ISOFORM B-RELATED"/>
    <property type="match status" value="1"/>
</dbReference>
<feature type="coiled-coil region" evidence="6">
    <location>
        <begin position="279"/>
        <end position="310"/>
    </location>
</feature>
<dbReference type="PROSITE" id="PS00518">
    <property type="entry name" value="ZF_RING_1"/>
    <property type="match status" value="1"/>
</dbReference>
<dbReference type="InterPro" id="IPR018957">
    <property type="entry name" value="Znf_C3HC4_RING-type"/>
</dbReference>
<keyword evidence="1" id="KW-0479">Metal-binding</keyword>
<dbReference type="Pfam" id="PF02020">
    <property type="entry name" value="W2"/>
    <property type="match status" value="1"/>
</dbReference>
<evidence type="ECO:0000259" key="9">
    <source>
        <dbReference type="PROSITE" id="PS51363"/>
    </source>
</evidence>
<dbReference type="Gene3D" id="1.25.40.180">
    <property type="match status" value="2"/>
</dbReference>
<keyword evidence="4" id="KW-0810">Translation regulation</keyword>
<evidence type="ECO:0008006" key="12">
    <source>
        <dbReference type="Google" id="ProtNLM"/>
    </source>
</evidence>
<dbReference type="SUPFAM" id="SSF57850">
    <property type="entry name" value="RING/U-box"/>
    <property type="match status" value="1"/>
</dbReference>
<comment type="caution">
    <text evidence="10">The sequence shown here is derived from an EMBL/GenBank/DDBJ whole genome shotgun (WGS) entry which is preliminary data.</text>
</comment>
<dbReference type="Gene3D" id="3.30.40.10">
    <property type="entry name" value="Zinc/RING finger domain, C3HC4 (zinc finger)"/>
    <property type="match status" value="1"/>
</dbReference>
<evidence type="ECO:0000313" key="11">
    <source>
        <dbReference type="Proteomes" id="UP001634394"/>
    </source>
</evidence>
<proteinExistence type="predicted"/>
<evidence type="ECO:0000256" key="4">
    <source>
        <dbReference type="ARBA" id="ARBA00022845"/>
    </source>
</evidence>
<evidence type="ECO:0000256" key="3">
    <source>
        <dbReference type="ARBA" id="ARBA00022833"/>
    </source>
</evidence>
<dbReference type="SMART" id="SM00515">
    <property type="entry name" value="eIF5C"/>
    <property type="match status" value="1"/>
</dbReference>
<feature type="region of interest" description="Disordered" evidence="7">
    <location>
        <begin position="441"/>
        <end position="464"/>
    </location>
</feature>
<dbReference type="InterPro" id="IPR003890">
    <property type="entry name" value="MIF4G-like_typ-3"/>
</dbReference>
<dbReference type="GO" id="GO:0006417">
    <property type="term" value="P:regulation of translation"/>
    <property type="evidence" value="ECO:0007669"/>
    <property type="project" value="UniProtKB-KW"/>
</dbReference>
<evidence type="ECO:0000256" key="5">
    <source>
        <dbReference type="PROSITE-ProRule" id="PRU00175"/>
    </source>
</evidence>
<accession>A0ABD3VJK7</accession>
<dbReference type="SUPFAM" id="SSF48371">
    <property type="entry name" value="ARM repeat"/>
    <property type="match status" value="2"/>
</dbReference>
<dbReference type="Proteomes" id="UP001634394">
    <property type="component" value="Unassembled WGS sequence"/>
</dbReference>
<dbReference type="AlphaFoldDB" id="A0ABD3VJK7"/>
<keyword evidence="11" id="KW-1185">Reference proteome</keyword>
<evidence type="ECO:0000256" key="2">
    <source>
        <dbReference type="ARBA" id="ARBA00022771"/>
    </source>
</evidence>
<evidence type="ECO:0000259" key="8">
    <source>
        <dbReference type="PROSITE" id="PS50089"/>
    </source>
</evidence>
<evidence type="ECO:0000313" key="10">
    <source>
        <dbReference type="EMBL" id="KAL3861764.1"/>
    </source>
</evidence>
<dbReference type="EMBL" id="JBJQND010000011">
    <property type="protein sequence ID" value="KAL3861764.1"/>
    <property type="molecule type" value="Genomic_DNA"/>
</dbReference>
<evidence type="ECO:0000256" key="1">
    <source>
        <dbReference type="ARBA" id="ARBA00022723"/>
    </source>
</evidence>
<dbReference type="InterPro" id="IPR003307">
    <property type="entry name" value="W2_domain"/>
</dbReference>
<dbReference type="PANTHER" id="PTHR23253">
    <property type="entry name" value="EUKARYOTIC TRANSLATION INITIATION FACTOR 4 GAMMA"/>
    <property type="match status" value="1"/>
</dbReference>
<gene>
    <name evidence="10" type="ORF">ACJMK2_007786</name>
</gene>
<organism evidence="10 11">
    <name type="scientific">Sinanodonta woodiana</name>
    <name type="common">Chinese pond mussel</name>
    <name type="synonym">Anodonta woodiana</name>
    <dbReference type="NCBI Taxonomy" id="1069815"/>
    <lineage>
        <taxon>Eukaryota</taxon>
        <taxon>Metazoa</taxon>
        <taxon>Spiralia</taxon>
        <taxon>Lophotrochozoa</taxon>
        <taxon>Mollusca</taxon>
        <taxon>Bivalvia</taxon>
        <taxon>Autobranchia</taxon>
        <taxon>Heteroconchia</taxon>
        <taxon>Palaeoheterodonta</taxon>
        <taxon>Unionida</taxon>
        <taxon>Unionoidea</taxon>
        <taxon>Unionidae</taxon>
        <taxon>Unioninae</taxon>
        <taxon>Sinanodonta</taxon>
    </lineage>
</organism>
<dbReference type="GO" id="GO:0008270">
    <property type="term" value="F:zinc ion binding"/>
    <property type="evidence" value="ECO:0007669"/>
    <property type="project" value="UniProtKB-KW"/>
</dbReference>
<dbReference type="Pfam" id="PF02854">
    <property type="entry name" value="MIF4G"/>
    <property type="match status" value="1"/>
</dbReference>
<feature type="compositionally biased region" description="Polar residues" evidence="7">
    <location>
        <begin position="441"/>
        <end position="454"/>
    </location>
</feature>
<dbReference type="SMART" id="SM00543">
    <property type="entry name" value="MIF4G"/>
    <property type="match status" value="1"/>
</dbReference>
<protein>
    <recommendedName>
        <fullName evidence="12">Eukaryotic translation initiation factor 4 gamma 3</fullName>
    </recommendedName>
</protein>
<keyword evidence="6" id="KW-0175">Coiled coil</keyword>
<dbReference type="CDD" id="cd11559">
    <property type="entry name" value="W2_eIF4G1_like"/>
    <property type="match status" value="1"/>
</dbReference>
<dbReference type="InterPro" id="IPR013083">
    <property type="entry name" value="Znf_RING/FYVE/PHD"/>
</dbReference>
<dbReference type="SMART" id="SM00184">
    <property type="entry name" value="RING"/>
    <property type="match status" value="1"/>
</dbReference>
<feature type="domain" description="RING-type" evidence="8">
    <location>
        <begin position="8"/>
        <end position="51"/>
    </location>
</feature>
<keyword evidence="3" id="KW-0862">Zinc</keyword>
<dbReference type="PROSITE" id="PS50089">
    <property type="entry name" value="ZF_RING_2"/>
    <property type="match status" value="1"/>
</dbReference>
<keyword evidence="2 5" id="KW-0863">Zinc-finger</keyword>